<sequence length="642" mass="71320">MTSVKEEDYNSTVGSTFSSKSNHIHHRASNGNFSTGTQEVSDDDDTPIDPQTLDWDGPADMDNPHNWSTLKKWSCTMIAAILCLVVTMGSSLYVTGVPEMVLQYHYSQTLALAGLTFYLFGLSTTMGAPLSEVFGRKPVYVISLPLSMLFAMGVALSGGKQRIILPLRFFSGVFASPALSVAGGTIMDVFDIDEVSVSMTFFCLAPFLGPVISPVMASFATEKKGWRWATYIQLIAGGVIMPFLILMPETHKGVILRKRAKKRGLNLKKLSKEDQKIFAKMTLKITLTRPLHMLVVEPIVLVFSIYVAFIFAVLFAFFEAYPVIYRGVYHMSIGISGLPFLGIGIGLWLGSAFYLFIDRKYLFPAPPKGTPPLANSTSLRTTPYRGKRNAETGELVPILPEDLLLACKFGAVALPVALFWQAWTARADVHWMAPIAAGVPFGFGLILIFFSVIMYFSTCYPPIYMASAMAANNMLRYVTSSVFPLFTIQMYQNMKIQWASTLFALICCVLLPVAWIFEKWGPRLRTTSEFGWAAFMKQQAEEKAKLEAEKNENHLTSNTDIDQTTIEENKDIEDDVHDIKTSGGIDISTLQSLTREITRHSMKQEHEMLERAHTNVSGPAPAEIYTNMENDSESSSNIIPTV</sequence>
<feature type="transmembrane region" description="Helical" evidence="6">
    <location>
        <begin position="199"/>
        <end position="221"/>
    </location>
</feature>
<dbReference type="PROSITE" id="PS00216">
    <property type="entry name" value="SUGAR_TRANSPORT_1"/>
    <property type="match status" value="1"/>
</dbReference>
<evidence type="ECO:0000256" key="2">
    <source>
        <dbReference type="ARBA" id="ARBA00022692"/>
    </source>
</evidence>
<dbReference type="Gene3D" id="1.20.1250.20">
    <property type="entry name" value="MFS general substrate transporter like domains"/>
    <property type="match status" value="1"/>
</dbReference>
<dbReference type="GO" id="GO:0005886">
    <property type="term" value="C:plasma membrane"/>
    <property type="evidence" value="ECO:0007669"/>
    <property type="project" value="EnsemblFungi"/>
</dbReference>
<gene>
    <name evidence="7" type="primary">TBLA0D01160</name>
    <name evidence="7" type="ORF">TBLA_0D01160</name>
</gene>
<dbReference type="InParanoid" id="I2H2M2"/>
<dbReference type="KEGG" id="tbl:TBLA_0D01160"/>
<feature type="transmembrane region" description="Helical" evidence="6">
    <location>
        <begin position="498"/>
        <end position="517"/>
    </location>
</feature>
<feature type="transmembrane region" description="Helical" evidence="6">
    <location>
        <begin position="139"/>
        <end position="157"/>
    </location>
</feature>
<proteinExistence type="predicted"/>
<organism evidence="7 8">
    <name type="scientific">Henningerozyma blattae (strain ATCC 34711 / CBS 6284 / DSM 70876 / NBRC 10599 / NRRL Y-10934 / UCD 77-7)</name>
    <name type="common">Yeast</name>
    <name type="synonym">Tetrapisispora blattae</name>
    <dbReference type="NCBI Taxonomy" id="1071380"/>
    <lineage>
        <taxon>Eukaryota</taxon>
        <taxon>Fungi</taxon>
        <taxon>Dikarya</taxon>
        <taxon>Ascomycota</taxon>
        <taxon>Saccharomycotina</taxon>
        <taxon>Saccharomycetes</taxon>
        <taxon>Saccharomycetales</taxon>
        <taxon>Saccharomycetaceae</taxon>
        <taxon>Henningerozyma</taxon>
    </lineage>
</organism>
<dbReference type="FunCoup" id="I2H2M2">
    <property type="interactions" value="82"/>
</dbReference>
<feature type="compositionally biased region" description="Polar residues" evidence="5">
    <location>
        <begin position="627"/>
        <end position="642"/>
    </location>
</feature>
<dbReference type="OMA" id="LMPETHK"/>
<dbReference type="GO" id="GO:0000329">
    <property type="term" value="C:fungal-type vacuole membrane"/>
    <property type="evidence" value="ECO:0007669"/>
    <property type="project" value="EnsemblFungi"/>
</dbReference>
<dbReference type="GeneID" id="14495607"/>
<dbReference type="GO" id="GO:0000297">
    <property type="term" value="F:spermine transmembrane transporter activity"/>
    <property type="evidence" value="ECO:0007669"/>
    <property type="project" value="EnsemblFungi"/>
</dbReference>
<dbReference type="EMBL" id="HE806319">
    <property type="protein sequence ID" value="CCH60624.1"/>
    <property type="molecule type" value="Genomic_DNA"/>
</dbReference>
<name>I2H2M2_HENB6</name>
<feature type="transmembrane region" description="Helical" evidence="6">
    <location>
        <begin position="463"/>
        <end position="486"/>
    </location>
</feature>
<evidence type="ECO:0000313" key="8">
    <source>
        <dbReference type="Proteomes" id="UP000002866"/>
    </source>
</evidence>
<dbReference type="GO" id="GO:0015606">
    <property type="term" value="F:spermidine transmembrane transporter activity"/>
    <property type="evidence" value="ECO:0007669"/>
    <property type="project" value="EnsemblFungi"/>
</dbReference>
<dbReference type="eggNOG" id="KOG0255">
    <property type="taxonomic scope" value="Eukaryota"/>
</dbReference>
<dbReference type="Proteomes" id="UP000002866">
    <property type="component" value="Chromosome 4"/>
</dbReference>
<comment type="subcellular location">
    <subcellularLocation>
        <location evidence="1">Membrane</location>
        <topology evidence="1">Multi-pass membrane protein</topology>
    </subcellularLocation>
</comment>
<feature type="transmembrane region" description="Helical" evidence="6">
    <location>
        <begin position="435"/>
        <end position="457"/>
    </location>
</feature>
<dbReference type="OrthoDB" id="3936150at2759"/>
<feature type="transmembrane region" description="Helical" evidence="6">
    <location>
        <begin position="77"/>
        <end position="97"/>
    </location>
</feature>
<evidence type="ECO:0000256" key="6">
    <source>
        <dbReference type="SAM" id="Phobius"/>
    </source>
</evidence>
<feature type="region of interest" description="Disordered" evidence="5">
    <location>
        <begin position="611"/>
        <end position="642"/>
    </location>
</feature>
<keyword evidence="2 6" id="KW-0812">Transmembrane</keyword>
<dbReference type="InterPro" id="IPR005829">
    <property type="entry name" value="Sugar_transporter_CS"/>
</dbReference>
<evidence type="ECO:0000256" key="5">
    <source>
        <dbReference type="SAM" id="MobiDB-lite"/>
    </source>
</evidence>
<dbReference type="AlphaFoldDB" id="I2H2M2"/>
<dbReference type="InterPro" id="IPR036259">
    <property type="entry name" value="MFS_trans_sf"/>
</dbReference>
<feature type="compositionally biased region" description="Polar residues" evidence="5">
    <location>
        <begin position="10"/>
        <end position="21"/>
    </location>
</feature>
<feature type="transmembrane region" description="Helical" evidence="6">
    <location>
        <begin position="109"/>
        <end position="127"/>
    </location>
</feature>
<evidence type="ECO:0000256" key="4">
    <source>
        <dbReference type="ARBA" id="ARBA00023136"/>
    </source>
</evidence>
<protein>
    <recommendedName>
        <fullName evidence="9">Major facilitator superfamily (MFS) profile domain-containing protein</fullName>
    </recommendedName>
</protein>
<dbReference type="Pfam" id="PF07690">
    <property type="entry name" value="MFS_1"/>
    <property type="match status" value="1"/>
</dbReference>
<feature type="region of interest" description="Disordered" evidence="5">
    <location>
        <begin position="1"/>
        <end position="57"/>
    </location>
</feature>
<dbReference type="PANTHER" id="PTHR23502">
    <property type="entry name" value="MAJOR FACILITATOR SUPERFAMILY"/>
    <property type="match status" value="1"/>
</dbReference>
<dbReference type="InterPro" id="IPR011701">
    <property type="entry name" value="MFS"/>
</dbReference>
<evidence type="ECO:0000256" key="3">
    <source>
        <dbReference type="ARBA" id="ARBA00022989"/>
    </source>
</evidence>
<keyword evidence="8" id="KW-1185">Reference proteome</keyword>
<dbReference type="CDD" id="cd17323">
    <property type="entry name" value="MFS_Tpo1_MDR_like"/>
    <property type="match status" value="1"/>
</dbReference>
<keyword evidence="3 6" id="KW-1133">Transmembrane helix</keyword>
<feature type="transmembrane region" description="Helical" evidence="6">
    <location>
        <begin position="228"/>
        <end position="247"/>
    </location>
</feature>
<feature type="compositionally biased region" description="Polar residues" evidence="5">
    <location>
        <begin position="29"/>
        <end position="39"/>
    </location>
</feature>
<accession>I2H2M2</accession>
<feature type="transmembrane region" description="Helical" evidence="6">
    <location>
        <begin position="299"/>
        <end position="321"/>
    </location>
</feature>
<feature type="transmembrane region" description="Helical" evidence="6">
    <location>
        <begin position="169"/>
        <end position="187"/>
    </location>
</feature>
<evidence type="ECO:0000256" key="1">
    <source>
        <dbReference type="ARBA" id="ARBA00004141"/>
    </source>
</evidence>
<evidence type="ECO:0008006" key="9">
    <source>
        <dbReference type="Google" id="ProtNLM"/>
    </source>
</evidence>
<reference evidence="7 8" key="1">
    <citation type="journal article" date="2011" name="Proc. Natl. Acad. Sci. U.S.A.">
        <title>Evolutionary erosion of yeast sex chromosomes by mating-type switching accidents.</title>
        <authorList>
            <person name="Gordon J.L."/>
            <person name="Armisen D."/>
            <person name="Proux-Wera E."/>
            <person name="Oheigeartaigh S.S."/>
            <person name="Byrne K.P."/>
            <person name="Wolfe K.H."/>
        </authorList>
    </citation>
    <scope>NUCLEOTIDE SEQUENCE [LARGE SCALE GENOMIC DNA]</scope>
    <source>
        <strain evidence="8">ATCC 34711 / CBS 6284 / DSM 70876 / NBRC 10599 / NRRL Y-10934 / UCD 77-7</strain>
    </source>
</reference>
<dbReference type="HOGENOM" id="CLU_008455_11_3_1"/>
<feature type="transmembrane region" description="Helical" evidence="6">
    <location>
        <begin position="333"/>
        <end position="357"/>
    </location>
</feature>
<dbReference type="PANTHER" id="PTHR23502:SF38">
    <property type="entry name" value="POLYAMINE TRANSPORTER 4"/>
    <property type="match status" value="1"/>
</dbReference>
<evidence type="ECO:0000313" key="7">
    <source>
        <dbReference type="EMBL" id="CCH60624.1"/>
    </source>
</evidence>
<dbReference type="RefSeq" id="XP_004180143.1">
    <property type="nucleotide sequence ID" value="XM_004180095.1"/>
</dbReference>
<dbReference type="SUPFAM" id="SSF103473">
    <property type="entry name" value="MFS general substrate transporter"/>
    <property type="match status" value="1"/>
</dbReference>
<keyword evidence="4 6" id="KW-0472">Membrane</keyword>